<protein>
    <recommendedName>
        <fullName evidence="1">Phage protein Gp138 N-terminal domain-containing protein</fullName>
    </recommendedName>
</protein>
<evidence type="ECO:0000313" key="2">
    <source>
        <dbReference type="EMBL" id="TGL06503.1"/>
    </source>
</evidence>
<sequence length="193" mass="21366">MVQSFNKQEATVSIKLLLKKKEGFKFLPFPVLSDIPVNIYYSGGFFMKPEYKSGDIVWVNFATHSIQNAMLGQSDETSESAFNIHDAFVVGAYKTKKNIKPKLLQLLGKDGIVLGHEDGDSYINIKKDEIIFQVGGDSGHKMTMTDDKLESNKDIETEKDVIVESKIRRISGIKHGHVTSAGSSISKIPIGEA</sequence>
<comment type="caution">
    <text evidence="2">The sequence shown here is derived from an EMBL/GenBank/DDBJ whole genome shotgun (WGS) entry which is preliminary data.</text>
</comment>
<dbReference type="RefSeq" id="WP_135770870.1">
    <property type="nucleotide sequence ID" value="NZ_RQFT01000008.1"/>
</dbReference>
<feature type="domain" description="Phage protein Gp138 N-terminal" evidence="1">
    <location>
        <begin position="2"/>
        <end position="90"/>
    </location>
</feature>
<evidence type="ECO:0000313" key="3">
    <source>
        <dbReference type="Proteomes" id="UP000297641"/>
    </source>
</evidence>
<gene>
    <name evidence="2" type="ORF">EHQ43_08820</name>
</gene>
<dbReference type="InterPro" id="IPR037026">
    <property type="entry name" value="Vgr_OB-fold_dom_sf"/>
</dbReference>
<organism evidence="2 3">
    <name type="scientific">Leptospira bouyouniensis</name>
    <dbReference type="NCBI Taxonomy" id="2484911"/>
    <lineage>
        <taxon>Bacteria</taxon>
        <taxon>Pseudomonadati</taxon>
        <taxon>Spirochaetota</taxon>
        <taxon>Spirochaetia</taxon>
        <taxon>Leptospirales</taxon>
        <taxon>Leptospiraceae</taxon>
        <taxon>Leptospira</taxon>
    </lineage>
</organism>
<dbReference type="Gene3D" id="2.40.50.230">
    <property type="entry name" value="Gp5 N-terminal domain"/>
    <property type="match status" value="1"/>
</dbReference>
<dbReference type="Pfam" id="PF18352">
    <property type="entry name" value="Gp138_N"/>
    <property type="match status" value="1"/>
</dbReference>
<dbReference type="Proteomes" id="UP000297641">
    <property type="component" value="Unassembled WGS sequence"/>
</dbReference>
<evidence type="ECO:0000259" key="1">
    <source>
        <dbReference type="Pfam" id="PF18352"/>
    </source>
</evidence>
<dbReference type="InterPro" id="IPR041599">
    <property type="entry name" value="Gp138_N"/>
</dbReference>
<name>A0A7I0HRZ4_9LEPT</name>
<reference evidence="2 3" key="1">
    <citation type="journal article" date="2019" name="PLoS Negl. Trop. Dis.">
        <title>Revisiting the worldwide diversity of Leptospira species in the environment.</title>
        <authorList>
            <person name="Vincent A.T."/>
            <person name="Schiettekatte O."/>
            <person name="Bourhy P."/>
            <person name="Veyrier F.J."/>
            <person name="Picardeau M."/>
        </authorList>
    </citation>
    <scope>NUCLEOTIDE SEQUENCE [LARGE SCALE GENOMIC DNA]</scope>
    <source>
        <strain evidence="2 3">201800273</strain>
    </source>
</reference>
<dbReference type="AlphaFoldDB" id="A0A7I0HRZ4"/>
<dbReference type="EMBL" id="RQFT01000008">
    <property type="protein sequence ID" value="TGL06503.1"/>
    <property type="molecule type" value="Genomic_DNA"/>
</dbReference>
<proteinExistence type="predicted"/>
<accession>A0A7I0HRZ4</accession>